<gene>
    <name evidence="1" type="ORF">M8C21_010113</name>
</gene>
<feature type="non-terminal residue" evidence="1">
    <location>
        <position position="1"/>
    </location>
</feature>
<dbReference type="EMBL" id="JAMZMK010005496">
    <property type="protein sequence ID" value="KAI7753245.1"/>
    <property type="molecule type" value="Genomic_DNA"/>
</dbReference>
<proteinExistence type="predicted"/>
<comment type="caution">
    <text evidence="1">The sequence shown here is derived from an EMBL/GenBank/DDBJ whole genome shotgun (WGS) entry which is preliminary data.</text>
</comment>
<reference evidence="1" key="1">
    <citation type="submission" date="2022-06" db="EMBL/GenBank/DDBJ databases">
        <title>Uncovering the hologenomic basis of an extraordinary plant invasion.</title>
        <authorList>
            <person name="Bieker V.C."/>
            <person name="Martin M.D."/>
            <person name="Gilbert T."/>
            <person name="Hodgins K."/>
            <person name="Battlay P."/>
            <person name="Petersen B."/>
            <person name="Wilson J."/>
        </authorList>
    </citation>
    <scope>NUCLEOTIDE SEQUENCE</scope>
    <source>
        <strain evidence="1">AA19_3_7</strain>
        <tissue evidence="1">Leaf</tissue>
    </source>
</reference>
<dbReference type="Proteomes" id="UP001206925">
    <property type="component" value="Unassembled WGS sequence"/>
</dbReference>
<evidence type="ECO:0000313" key="1">
    <source>
        <dbReference type="EMBL" id="KAI7753245.1"/>
    </source>
</evidence>
<organism evidence="1 2">
    <name type="scientific">Ambrosia artemisiifolia</name>
    <name type="common">Common ragweed</name>
    <dbReference type="NCBI Taxonomy" id="4212"/>
    <lineage>
        <taxon>Eukaryota</taxon>
        <taxon>Viridiplantae</taxon>
        <taxon>Streptophyta</taxon>
        <taxon>Embryophyta</taxon>
        <taxon>Tracheophyta</taxon>
        <taxon>Spermatophyta</taxon>
        <taxon>Magnoliopsida</taxon>
        <taxon>eudicotyledons</taxon>
        <taxon>Gunneridae</taxon>
        <taxon>Pentapetalae</taxon>
        <taxon>asterids</taxon>
        <taxon>campanulids</taxon>
        <taxon>Asterales</taxon>
        <taxon>Asteraceae</taxon>
        <taxon>Asteroideae</taxon>
        <taxon>Heliantheae alliance</taxon>
        <taxon>Heliantheae</taxon>
        <taxon>Ambrosia</taxon>
    </lineage>
</organism>
<keyword evidence="2" id="KW-1185">Reference proteome</keyword>
<protein>
    <submittedName>
        <fullName evidence="1">Uncharacterized protein</fullName>
    </submittedName>
</protein>
<dbReference type="AlphaFoldDB" id="A0AAD5D824"/>
<evidence type="ECO:0000313" key="2">
    <source>
        <dbReference type="Proteomes" id="UP001206925"/>
    </source>
</evidence>
<sequence length="53" mass="5642">MVITTNVNNSITIQVTPSGSFGTFFIVADVQGHLAPSSTDSGSSGNIIFDFYW</sequence>
<name>A0AAD5D824_AMBAR</name>
<accession>A0AAD5D824</accession>